<evidence type="ECO:0000313" key="7">
    <source>
        <dbReference type="EMBL" id="MST84235.1"/>
    </source>
</evidence>
<keyword evidence="3" id="KW-0732">Signal</keyword>
<keyword evidence="4" id="KW-0472">Membrane</keyword>
<sequence>MKAKYIFSGLLAMTLVSSCTDKMDYKEYNVHDKAYEEKMFERVGGLMTEIYNDIDYDFSNYSGAMSSSATDESVYSHPGNAIEDFYNGAWGPTNAKERVWKSAWDGITYSNLVLDEFNDCTFPEYTEDEHYQQQMFLYKNYRYEARWARAFFYFELVKRYGNVPLKTRTMTANEANSLPQMPADSIFAFIDKECADIQDSIIVNYGDLGDMSYYKAQTGRANKLAVMALRARAALYWASPLFNTKGDKSRWLKAAQLSNAVIAEARQEGMGLLPDYSKLFDKDSYKDGIKEIIFARRTTASNAFEKYNYPIGIENAGGGNCPTQNLVDAYEMTNGKAIDEQGSGYDPQDPYKNRDARLALTVAVNGENWPDKAALETFEGGANSSSVTYGTPTGYYLKKYVNKGTIIAKTGSNSFTHEWVIFRLAEFYLDYAEAALNYTGSGYTAPDGLPMTAAQAINVVRTRAKQPNMATGLSFDAFKKKYENERFVELAFEGHRFFDLRRWKEAPQYLKNIRGMKITRLDDGTMKYEEQTIATRTWDDKWYLFPFPQKDALNCHLTQNEGWK</sequence>
<evidence type="ECO:0000259" key="6">
    <source>
        <dbReference type="Pfam" id="PF07980"/>
    </source>
</evidence>
<feature type="domain" description="RagB/SusD" evidence="6">
    <location>
        <begin position="290"/>
        <end position="563"/>
    </location>
</feature>
<accession>A0A7K0KFJ8</accession>
<evidence type="ECO:0000256" key="5">
    <source>
        <dbReference type="ARBA" id="ARBA00023237"/>
    </source>
</evidence>
<evidence type="ECO:0000256" key="4">
    <source>
        <dbReference type="ARBA" id="ARBA00023136"/>
    </source>
</evidence>
<comment type="caution">
    <text evidence="7">The sequence shown here is derived from an EMBL/GenBank/DDBJ whole genome shotgun (WGS) entry which is preliminary data.</text>
</comment>
<protein>
    <submittedName>
        <fullName evidence="7">RagB/SusD family nutrient uptake outer membrane protein</fullName>
    </submittedName>
</protein>
<evidence type="ECO:0000313" key="8">
    <source>
        <dbReference type="Proteomes" id="UP000438914"/>
    </source>
</evidence>
<dbReference type="Pfam" id="PF07980">
    <property type="entry name" value="SusD_RagB"/>
    <property type="match status" value="1"/>
</dbReference>
<dbReference type="InterPro" id="IPR012944">
    <property type="entry name" value="SusD_RagB_dom"/>
</dbReference>
<evidence type="ECO:0000256" key="2">
    <source>
        <dbReference type="ARBA" id="ARBA00006275"/>
    </source>
</evidence>
<proteinExistence type="inferred from homology"/>
<gene>
    <name evidence="7" type="ORF">FYJ73_06065</name>
</gene>
<dbReference type="RefSeq" id="WP_154533820.1">
    <property type="nucleotide sequence ID" value="NZ_VUNG01000011.1"/>
</dbReference>
<evidence type="ECO:0000256" key="1">
    <source>
        <dbReference type="ARBA" id="ARBA00004442"/>
    </source>
</evidence>
<name>A0A7K0KFJ8_9BACT</name>
<dbReference type="PROSITE" id="PS51257">
    <property type="entry name" value="PROKAR_LIPOPROTEIN"/>
    <property type="match status" value="1"/>
</dbReference>
<dbReference type="SUPFAM" id="SSF48452">
    <property type="entry name" value="TPR-like"/>
    <property type="match status" value="1"/>
</dbReference>
<dbReference type="AlphaFoldDB" id="A0A7K0KFJ8"/>
<comment type="subcellular location">
    <subcellularLocation>
        <location evidence="1">Cell outer membrane</location>
    </subcellularLocation>
</comment>
<dbReference type="Proteomes" id="UP000438914">
    <property type="component" value="Unassembled WGS sequence"/>
</dbReference>
<dbReference type="EMBL" id="VUNG01000011">
    <property type="protein sequence ID" value="MST84235.1"/>
    <property type="molecule type" value="Genomic_DNA"/>
</dbReference>
<keyword evidence="5" id="KW-0998">Cell outer membrane</keyword>
<organism evidence="7 8">
    <name type="scientific">Hallella mizrahii</name>
    <dbReference type="NCBI Taxonomy" id="2606637"/>
    <lineage>
        <taxon>Bacteria</taxon>
        <taxon>Pseudomonadati</taxon>
        <taxon>Bacteroidota</taxon>
        <taxon>Bacteroidia</taxon>
        <taxon>Bacteroidales</taxon>
        <taxon>Prevotellaceae</taxon>
        <taxon>Hallella</taxon>
    </lineage>
</organism>
<comment type="similarity">
    <text evidence="2">Belongs to the SusD family.</text>
</comment>
<dbReference type="Gene3D" id="1.25.40.390">
    <property type="match status" value="1"/>
</dbReference>
<reference evidence="7 8" key="1">
    <citation type="submission" date="2019-08" db="EMBL/GenBank/DDBJ databases">
        <title>In-depth cultivation of the pig gut microbiome towards novel bacterial diversity and tailored functional studies.</title>
        <authorList>
            <person name="Wylensek D."/>
            <person name="Hitch T.C.A."/>
            <person name="Clavel T."/>
        </authorList>
    </citation>
    <scope>NUCLEOTIDE SEQUENCE [LARGE SCALE GENOMIC DNA]</scope>
    <source>
        <strain evidence="7 8">LKV-178-WT-2A</strain>
    </source>
</reference>
<evidence type="ECO:0000256" key="3">
    <source>
        <dbReference type="ARBA" id="ARBA00022729"/>
    </source>
</evidence>
<keyword evidence="8" id="KW-1185">Reference proteome</keyword>
<dbReference type="InterPro" id="IPR011990">
    <property type="entry name" value="TPR-like_helical_dom_sf"/>
</dbReference>
<dbReference type="GO" id="GO:0009279">
    <property type="term" value="C:cell outer membrane"/>
    <property type="evidence" value="ECO:0007669"/>
    <property type="project" value="UniProtKB-SubCell"/>
</dbReference>